<gene>
    <name evidence="1" type="primary">rlmJ</name>
    <name evidence="2" type="ORF">SAMN04488557_2407</name>
</gene>
<dbReference type="InterPro" id="IPR029063">
    <property type="entry name" value="SAM-dependent_MTases_sf"/>
</dbReference>
<sequence length="280" mass="30873">MNYHHDYHAGNFADVLKHIVLARILTYMKQKPRPFRVIDTHAGAGRYDLAGTEASKTGEWRDGIARIIEAELPPAVAELVAPYLECVRAMNGDELRYYPGSPLIARQLMRADDVLIANELNVADFARLKEELRRFKATTVLNIDARHAVKSLLPPKERRGLVLIDPPFEAKSEFADLATAVGEAMTRFASGTYAIWYPLKDEAAADRLVATVTSRTGLEFLDVRLAVSKSFAGLGLTASGVLVINPPYRLKDELEAILPVLKDLLAEGSGASFELRSAVQ</sequence>
<protein>
    <recommendedName>
        <fullName evidence="1">Ribosomal RNA large subunit methyltransferase J</fullName>
        <ecNumber evidence="1">2.1.1.266</ecNumber>
    </recommendedName>
    <alternativeName>
        <fullName evidence="1">23S rRNA (adenine(2030)-N6)-methyltransferase</fullName>
    </alternativeName>
    <alternativeName>
        <fullName evidence="1">23S rRNA m6A2030 methyltransferase</fullName>
    </alternativeName>
</protein>
<dbReference type="OrthoDB" id="9791274at2"/>
<dbReference type="GO" id="GO:0005829">
    <property type="term" value="C:cytosol"/>
    <property type="evidence" value="ECO:0007669"/>
    <property type="project" value="TreeGrafter"/>
</dbReference>
<feature type="active site" description="Proton acceptor" evidence="1">
    <location>
        <position position="165"/>
    </location>
</feature>
<keyword evidence="3" id="KW-1185">Reference proteome</keyword>
<keyword evidence="1" id="KW-0694">RNA-binding</keyword>
<feature type="site" description="Interaction with substrate rRNA" evidence="1">
    <location>
        <position position="3"/>
    </location>
</feature>
<keyword evidence="1 2" id="KW-0489">Methyltransferase</keyword>
<keyword evidence="1" id="KW-0698">rRNA processing</keyword>
<evidence type="ECO:0000256" key="1">
    <source>
        <dbReference type="HAMAP-Rule" id="MF_00934"/>
    </source>
</evidence>
<dbReference type="SUPFAM" id="SSF53335">
    <property type="entry name" value="S-adenosyl-L-methionine-dependent methyltransferases"/>
    <property type="match status" value="1"/>
</dbReference>
<organism evidence="2 3">
    <name type="scientific">Hyphomicrobium facile</name>
    <dbReference type="NCBI Taxonomy" id="51670"/>
    <lineage>
        <taxon>Bacteria</taxon>
        <taxon>Pseudomonadati</taxon>
        <taxon>Pseudomonadota</taxon>
        <taxon>Alphaproteobacteria</taxon>
        <taxon>Hyphomicrobiales</taxon>
        <taxon>Hyphomicrobiaceae</taxon>
        <taxon>Hyphomicrobium</taxon>
    </lineage>
</organism>
<reference evidence="3" key="1">
    <citation type="submission" date="2016-10" db="EMBL/GenBank/DDBJ databases">
        <authorList>
            <person name="Varghese N."/>
            <person name="Submissions S."/>
        </authorList>
    </citation>
    <scope>NUCLEOTIDE SEQUENCE [LARGE SCALE GENOMIC DNA]</scope>
    <source>
        <strain evidence="3">DSM 1565</strain>
    </source>
</reference>
<dbReference type="EMBL" id="FPCH01000002">
    <property type="protein sequence ID" value="SFV34719.1"/>
    <property type="molecule type" value="Genomic_DNA"/>
</dbReference>
<dbReference type="PANTHER" id="PTHR37426:SF1">
    <property type="entry name" value="RIBOSOMAL RNA LARGE SUBUNIT METHYLTRANSFERASE J"/>
    <property type="match status" value="1"/>
</dbReference>
<proteinExistence type="inferred from homology"/>
<feature type="binding site" evidence="1">
    <location>
        <position position="119"/>
    </location>
    <ligand>
        <name>S-adenosyl-L-methionine</name>
        <dbReference type="ChEBI" id="CHEBI:59789"/>
    </ligand>
</feature>
<comment type="subunit">
    <text evidence="1">Monomer.</text>
</comment>
<comment type="catalytic activity">
    <reaction evidence="1">
        <text>adenosine(2030) in 23S rRNA + S-adenosyl-L-methionine = N(6)-methyladenosine(2030) in 23S rRNA + S-adenosyl-L-homocysteine + H(+)</text>
        <dbReference type="Rhea" id="RHEA:43736"/>
        <dbReference type="Rhea" id="RHEA-COMP:10668"/>
        <dbReference type="Rhea" id="RHEA-COMP:10669"/>
        <dbReference type="ChEBI" id="CHEBI:15378"/>
        <dbReference type="ChEBI" id="CHEBI:57856"/>
        <dbReference type="ChEBI" id="CHEBI:59789"/>
        <dbReference type="ChEBI" id="CHEBI:74411"/>
        <dbReference type="ChEBI" id="CHEBI:74449"/>
        <dbReference type="EC" id="2.1.1.266"/>
    </reaction>
</comment>
<feature type="binding site" evidence="1">
    <location>
        <position position="165"/>
    </location>
    <ligand>
        <name>S-adenosyl-L-methionine</name>
        <dbReference type="ChEBI" id="CHEBI:59789"/>
    </ligand>
</feature>
<comment type="similarity">
    <text evidence="1">Belongs to the RlmJ family.</text>
</comment>
<name>A0A1I7NJD0_9HYPH</name>
<feature type="binding site" evidence="1">
    <location>
        <begin position="144"/>
        <end position="145"/>
    </location>
    <ligand>
        <name>S-adenosyl-L-methionine</name>
        <dbReference type="ChEBI" id="CHEBI:59789"/>
    </ligand>
</feature>
<evidence type="ECO:0000313" key="3">
    <source>
        <dbReference type="Proteomes" id="UP000199423"/>
    </source>
</evidence>
<dbReference type="EC" id="2.1.1.266" evidence="1"/>
<dbReference type="InterPro" id="IPR007473">
    <property type="entry name" value="RlmJ"/>
</dbReference>
<dbReference type="Pfam" id="PF04378">
    <property type="entry name" value="RsmJ"/>
    <property type="match status" value="1"/>
</dbReference>
<feature type="binding site" evidence="1">
    <location>
        <position position="101"/>
    </location>
    <ligand>
        <name>S-adenosyl-L-methionine</name>
        <dbReference type="ChEBI" id="CHEBI:59789"/>
    </ligand>
</feature>
<dbReference type="HAMAP" id="MF_00934">
    <property type="entry name" value="23SrRNA_methyltr_J"/>
    <property type="match status" value="1"/>
</dbReference>
<feature type="binding site" evidence="1">
    <location>
        <position position="41"/>
    </location>
    <ligand>
        <name>S-adenosyl-L-methionine</name>
        <dbReference type="ChEBI" id="CHEBI:59789"/>
    </ligand>
</feature>
<dbReference type="STRING" id="51670.SAMN04488557_2407"/>
<dbReference type="PANTHER" id="PTHR37426">
    <property type="entry name" value="RIBOSOMAL RNA LARGE SUBUNIT METHYLTRANSFERASE J"/>
    <property type="match status" value="1"/>
</dbReference>
<evidence type="ECO:0000313" key="2">
    <source>
        <dbReference type="EMBL" id="SFV34719.1"/>
    </source>
</evidence>
<dbReference type="GO" id="GO:0036307">
    <property type="term" value="F:23S rRNA (adenine(2030)-N(6))-methyltransferase activity"/>
    <property type="evidence" value="ECO:0007669"/>
    <property type="project" value="UniProtKB-UniRule"/>
</dbReference>
<dbReference type="GO" id="GO:0070475">
    <property type="term" value="P:rRNA base methylation"/>
    <property type="evidence" value="ECO:0007669"/>
    <property type="project" value="UniProtKB-UniRule"/>
</dbReference>
<dbReference type="Proteomes" id="UP000199423">
    <property type="component" value="Unassembled WGS sequence"/>
</dbReference>
<keyword evidence="1" id="KW-0949">S-adenosyl-L-methionine</keyword>
<feature type="binding site" evidence="1">
    <location>
        <position position="18"/>
    </location>
    <ligand>
        <name>S-adenosyl-L-methionine</name>
        <dbReference type="ChEBI" id="CHEBI:59789"/>
    </ligand>
</feature>
<dbReference type="GO" id="GO:0003723">
    <property type="term" value="F:RNA binding"/>
    <property type="evidence" value="ECO:0007669"/>
    <property type="project" value="UniProtKB-UniRule"/>
</dbReference>
<accession>A0A1I7NJD0</accession>
<dbReference type="AlphaFoldDB" id="A0A1I7NJD0"/>
<comment type="function">
    <text evidence="1">Specifically methylates the adenine in position 2030 of 23S rRNA.</text>
</comment>
<dbReference type="RefSeq" id="WP_092867893.1">
    <property type="nucleotide sequence ID" value="NZ_FPCH01000002.1"/>
</dbReference>
<keyword evidence="1 2" id="KW-0808">Transferase</keyword>
<dbReference type="Gene3D" id="3.40.50.150">
    <property type="entry name" value="Vaccinia Virus protein VP39"/>
    <property type="match status" value="1"/>
</dbReference>